<dbReference type="AlphaFoldDB" id="A0A0R3UGA4"/>
<organism evidence="3 4">
    <name type="scientific">Mesocestoides corti</name>
    <name type="common">Flatworm</name>
    <dbReference type="NCBI Taxonomy" id="53468"/>
    <lineage>
        <taxon>Eukaryota</taxon>
        <taxon>Metazoa</taxon>
        <taxon>Spiralia</taxon>
        <taxon>Lophotrochozoa</taxon>
        <taxon>Platyhelminthes</taxon>
        <taxon>Cestoda</taxon>
        <taxon>Eucestoda</taxon>
        <taxon>Cyclophyllidea</taxon>
        <taxon>Mesocestoididae</taxon>
        <taxon>Mesocestoides</taxon>
    </lineage>
</organism>
<dbReference type="Proteomes" id="UP000267029">
    <property type="component" value="Unassembled WGS sequence"/>
</dbReference>
<feature type="region of interest" description="Disordered" evidence="1">
    <location>
        <begin position="402"/>
        <end position="442"/>
    </location>
</feature>
<dbReference type="OrthoDB" id="6264476at2759"/>
<feature type="compositionally biased region" description="Basic and acidic residues" evidence="1">
    <location>
        <begin position="191"/>
        <end position="200"/>
    </location>
</feature>
<name>A0A0R3UGA4_MESCO</name>
<gene>
    <name evidence="3" type="ORF">MCOS_LOCUS6236</name>
</gene>
<feature type="compositionally biased region" description="Basic and acidic residues" evidence="1">
    <location>
        <begin position="243"/>
        <end position="258"/>
    </location>
</feature>
<dbReference type="WBParaSite" id="MCU_001549-RA">
    <property type="protein sequence ID" value="MCU_001549-RA"/>
    <property type="gene ID" value="MCU_001549"/>
</dbReference>
<dbReference type="EMBL" id="UXSR01005243">
    <property type="protein sequence ID" value="VDD80233.1"/>
    <property type="molecule type" value="Genomic_DNA"/>
</dbReference>
<keyword evidence="4" id="KW-1185">Reference proteome</keyword>
<feature type="compositionally biased region" description="Low complexity" evidence="1">
    <location>
        <begin position="220"/>
        <end position="229"/>
    </location>
</feature>
<evidence type="ECO:0000256" key="1">
    <source>
        <dbReference type="SAM" id="MobiDB-lite"/>
    </source>
</evidence>
<evidence type="ECO:0000313" key="4">
    <source>
        <dbReference type="Proteomes" id="UP000267029"/>
    </source>
</evidence>
<dbReference type="InterPro" id="IPR057376">
    <property type="entry name" value="PH_trem"/>
</dbReference>
<reference evidence="5" key="2">
    <citation type="submission" date="2019-11" db="UniProtKB">
        <authorList>
            <consortium name="WormBaseParasite"/>
        </authorList>
    </citation>
    <scope>IDENTIFICATION</scope>
</reference>
<sequence length="442" mass="49054">MSTNTSTAKGRHHKDKISAQFKAEAVVEGRVPIKPQDEVDIQGAREVLELRSRQHIGKSYKVKVIGTDTRIILKRKAVVSSAPRELSLLCNEVHRFFIFARDPKLVILVVPDQPEGNRAYLLLKMKSESDANRVCNVIQSGRKRLSSQISSGQPVTPSPGQSRTSEVGGAEEGEVEMQENGKSVDRPLSYKVEEVESGKTDDEESDAPSTPSTTRKSAHSSPETSPREITPTERTTEAASKPSDAEEPRVESTVRNEVRSAVPVGLEADLSVSDDETSPRSLPRTPLHVDSTPSTSSKSQKSKSRPHRREAPVTEEMYVDPPKNWKVAQPLYARRESELRAALMRDLYDEDWAVDVKLIQTDGNFGCRLSDTGNVYMFTAHHLVPENYSYFECSSSSDEEVELKEKPLKRASNGTSDFNQAKNVSPENENEANRGYLAMSKA</sequence>
<evidence type="ECO:0000313" key="5">
    <source>
        <dbReference type="WBParaSite" id="MCU_001549-RA"/>
    </source>
</evidence>
<evidence type="ECO:0000313" key="3">
    <source>
        <dbReference type="EMBL" id="VDD80233.1"/>
    </source>
</evidence>
<reference evidence="3 4" key="1">
    <citation type="submission" date="2018-10" db="EMBL/GenBank/DDBJ databases">
        <authorList>
            <consortium name="Pathogen Informatics"/>
        </authorList>
    </citation>
    <scope>NUCLEOTIDE SEQUENCE [LARGE SCALE GENOMIC DNA]</scope>
</reference>
<dbReference type="Pfam" id="PF25356">
    <property type="entry name" value="PH_trem"/>
    <property type="match status" value="1"/>
</dbReference>
<feature type="region of interest" description="Disordered" evidence="1">
    <location>
        <begin position="143"/>
        <end position="314"/>
    </location>
</feature>
<protein>
    <submittedName>
        <fullName evidence="5">PID domain-containing protein</fullName>
    </submittedName>
</protein>
<feature type="domain" description="Trematode PH-like" evidence="2">
    <location>
        <begin position="20"/>
        <end position="141"/>
    </location>
</feature>
<evidence type="ECO:0000259" key="2">
    <source>
        <dbReference type="Pfam" id="PF25356"/>
    </source>
</evidence>
<accession>A0A0R3UGA4</accession>
<feature type="compositionally biased region" description="Polar residues" evidence="1">
    <location>
        <begin position="412"/>
        <end position="427"/>
    </location>
</feature>
<proteinExistence type="predicted"/>
<feature type="compositionally biased region" description="Polar residues" evidence="1">
    <location>
        <begin position="146"/>
        <end position="165"/>
    </location>
</feature>